<gene>
    <name evidence="15" type="ORF">E9677_08600</name>
</gene>
<keyword evidence="11 13" id="KW-0902">Two-component regulatory system</keyword>
<evidence type="ECO:0000256" key="7">
    <source>
        <dbReference type="ARBA" id="ARBA00022741"/>
    </source>
</evidence>
<dbReference type="InterPro" id="IPR005467">
    <property type="entry name" value="His_kinase_dom"/>
</dbReference>
<sequence length="610" mass="65648">MLKPRRNGRILWLAYAAFAITVLVAGLFYAGERGQASALDALVEDAGSDAALKQALLLTALDRSRTLPLVLASDADLAEALETPSPGAITQLNEKLEALIPGTGASVIYVVNFDGTAIAASNFRQADSFVGSNYAFREYFTGALTRGTAEHYALGNVSRRPGLYLSRRVEDETGRALGVVVVKVEFEALEQNWQRSGRITYVTDPKGIVLITSRPEWRFLTVTDIPQEERIAIRESLQFGEAPLLPIPIWSLEDLAGHTMVATDTSGTVPRQPHFAEALPLPGTPWTLHILTPAAPAMDAGILQDRLAFLAIALPLLAAAGLLLHRFGRAARREAEAKAAQAELERQVTLRTVELTEARDRLQAEITEHRATGSRLQGVQQDLVQANRLAILGQVAAGVAHEINQPVATIRAYADNAKAFLDRGNGETAKENLGLIAELTDRIGAITGELKGLARKGRQAAEPVDLKAAIDGALFLLKSRFAGSFDRLAIGDIPSDIAVLSQRIRLEQVLINLLQNALEAIDDKANAAITIGLSRLTDDEVDLSVSDTGHGLPDHVRDNLFIPFTTSKEGGLGLGLVIARDIVTEYGGRLSVDTSKNGTNFTITLKRALA</sequence>
<dbReference type="InterPro" id="IPR017055">
    <property type="entry name" value="Sig_transdc_His_kinase_DctB"/>
</dbReference>
<dbReference type="Gene3D" id="6.10.250.3020">
    <property type="match status" value="1"/>
</dbReference>
<dbReference type="PIRSF" id="PIRSF036431">
    <property type="entry name" value="STHK_DctB"/>
    <property type="match status" value="1"/>
</dbReference>
<comment type="caution">
    <text evidence="15">The sequence shown here is derived from an EMBL/GenBank/DDBJ whole genome shotgun (WGS) entry which is preliminary data.</text>
</comment>
<dbReference type="Proteomes" id="UP000309667">
    <property type="component" value="Unassembled WGS sequence"/>
</dbReference>
<comment type="function">
    <text evidence="13">Member of the two-component regulatory system DctB/DctD involved in the transport of C4-dicarboxylates. DctB functions as a membrane-associated protein kinase that phosphorylates DctD in response to environmental signals.</text>
</comment>
<proteinExistence type="predicted"/>
<evidence type="ECO:0000256" key="9">
    <source>
        <dbReference type="ARBA" id="ARBA00022840"/>
    </source>
</evidence>
<dbReference type="SUPFAM" id="SSF47384">
    <property type="entry name" value="Homodimeric domain of signal transducing histidine kinase"/>
    <property type="match status" value="1"/>
</dbReference>
<evidence type="ECO:0000259" key="14">
    <source>
        <dbReference type="PROSITE" id="PS50109"/>
    </source>
</evidence>
<dbReference type="RefSeq" id="WP_136557683.1">
    <property type="nucleotide sequence ID" value="NZ_STGT01000002.1"/>
</dbReference>
<dbReference type="InterPro" id="IPR029151">
    <property type="entry name" value="Sensor-like_sf"/>
</dbReference>
<dbReference type="SMART" id="SM00387">
    <property type="entry name" value="HATPase_c"/>
    <property type="match status" value="1"/>
</dbReference>
<evidence type="ECO:0000256" key="1">
    <source>
        <dbReference type="ARBA" id="ARBA00000085"/>
    </source>
</evidence>
<dbReference type="Gene3D" id="3.30.565.10">
    <property type="entry name" value="Histidine kinase-like ATPase, C-terminal domain"/>
    <property type="match status" value="1"/>
</dbReference>
<feature type="domain" description="Histidine kinase" evidence="14">
    <location>
        <begin position="398"/>
        <end position="609"/>
    </location>
</feature>
<comment type="subcellular location">
    <subcellularLocation>
        <location evidence="13">Cell inner membrane</location>
    </subcellularLocation>
    <subcellularLocation>
        <location evidence="2">Cell membrane</location>
        <topology evidence="2">Multi-pass membrane protein</topology>
    </subcellularLocation>
</comment>
<dbReference type="EC" id="2.7.13.3" evidence="13"/>
<dbReference type="PANTHER" id="PTHR43065">
    <property type="entry name" value="SENSOR HISTIDINE KINASE"/>
    <property type="match status" value="1"/>
</dbReference>
<accession>A0ABY2QXH2</accession>
<evidence type="ECO:0000256" key="4">
    <source>
        <dbReference type="ARBA" id="ARBA00022553"/>
    </source>
</evidence>
<dbReference type="Gene3D" id="3.30.450.20">
    <property type="entry name" value="PAS domain"/>
    <property type="match status" value="2"/>
</dbReference>
<evidence type="ECO:0000256" key="6">
    <source>
        <dbReference type="ARBA" id="ARBA00022692"/>
    </source>
</evidence>
<dbReference type="Gene3D" id="1.10.287.130">
    <property type="match status" value="1"/>
</dbReference>
<dbReference type="InterPro" id="IPR036890">
    <property type="entry name" value="HATPase_C_sf"/>
</dbReference>
<keyword evidence="13" id="KW-0997">Cell inner membrane</keyword>
<evidence type="ECO:0000256" key="11">
    <source>
        <dbReference type="ARBA" id="ARBA00023012"/>
    </source>
</evidence>
<keyword evidence="6 13" id="KW-0812">Transmembrane</keyword>
<keyword evidence="12 13" id="KW-0472">Membrane</keyword>
<evidence type="ECO:0000313" key="15">
    <source>
        <dbReference type="EMBL" id="THV15402.1"/>
    </source>
</evidence>
<dbReference type="InterPro" id="IPR036097">
    <property type="entry name" value="HisK_dim/P_sf"/>
</dbReference>
<dbReference type="PROSITE" id="PS50109">
    <property type="entry name" value="HIS_KIN"/>
    <property type="match status" value="1"/>
</dbReference>
<comment type="catalytic activity">
    <reaction evidence="1 13">
        <text>ATP + protein L-histidine = ADP + protein N-phospho-L-histidine.</text>
        <dbReference type="EC" id="2.7.13.3"/>
    </reaction>
</comment>
<dbReference type="PRINTS" id="PR00344">
    <property type="entry name" value="BCTRLSENSOR"/>
</dbReference>
<evidence type="ECO:0000256" key="8">
    <source>
        <dbReference type="ARBA" id="ARBA00022777"/>
    </source>
</evidence>
<keyword evidence="9 13" id="KW-0067">ATP-binding</keyword>
<evidence type="ECO:0000256" key="3">
    <source>
        <dbReference type="ARBA" id="ARBA00022475"/>
    </source>
</evidence>
<dbReference type="EMBL" id="STGT01000002">
    <property type="protein sequence ID" value="THV15402.1"/>
    <property type="molecule type" value="Genomic_DNA"/>
</dbReference>
<feature type="transmembrane region" description="Helical" evidence="13">
    <location>
        <begin position="12"/>
        <end position="31"/>
    </location>
</feature>
<dbReference type="InterPro" id="IPR003661">
    <property type="entry name" value="HisK_dim/P_dom"/>
</dbReference>
<dbReference type="InterPro" id="IPR033479">
    <property type="entry name" value="dCache_1"/>
</dbReference>
<dbReference type="SUPFAM" id="SSF55874">
    <property type="entry name" value="ATPase domain of HSP90 chaperone/DNA topoisomerase II/histidine kinase"/>
    <property type="match status" value="1"/>
</dbReference>
<keyword evidence="4" id="KW-0597">Phosphoprotein</keyword>
<dbReference type="CDD" id="cd00082">
    <property type="entry name" value="HisKA"/>
    <property type="match status" value="1"/>
</dbReference>
<keyword evidence="10 13" id="KW-1133">Transmembrane helix</keyword>
<reference evidence="15 16" key="1">
    <citation type="submission" date="2019-04" db="EMBL/GenBank/DDBJ databases">
        <title>Genome sequence of strain 7209-2.</title>
        <authorList>
            <person name="Gao J."/>
            <person name="Sun J."/>
        </authorList>
    </citation>
    <scope>NUCLEOTIDE SEQUENCE [LARGE SCALE GENOMIC DNA]</scope>
    <source>
        <strain evidence="15 16">7209-2</strain>
    </source>
</reference>
<dbReference type="GO" id="GO:0016301">
    <property type="term" value="F:kinase activity"/>
    <property type="evidence" value="ECO:0007669"/>
    <property type="project" value="UniProtKB-KW"/>
</dbReference>
<dbReference type="SUPFAM" id="SSF103190">
    <property type="entry name" value="Sensory domain-like"/>
    <property type="match status" value="1"/>
</dbReference>
<keyword evidence="16" id="KW-1185">Reference proteome</keyword>
<evidence type="ECO:0000256" key="13">
    <source>
        <dbReference type="PIRNR" id="PIRNR036431"/>
    </source>
</evidence>
<dbReference type="Pfam" id="PF02518">
    <property type="entry name" value="HATPase_c"/>
    <property type="match status" value="1"/>
</dbReference>
<evidence type="ECO:0000256" key="10">
    <source>
        <dbReference type="ARBA" id="ARBA00022989"/>
    </source>
</evidence>
<dbReference type="InterPro" id="IPR004358">
    <property type="entry name" value="Sig_transdc_His_kin-like_C"/>
</dbReference>
<evidence type="ECO:0000313" key="16">
    <source>
        <dbReference type="Proteomes" id="UP000309667"/>
    </source>
</evidence>
<dbReference type="InterPro" id="IPR003594">
    <property type="entry name" value="HATPase_dom"/>
</dbReference>
<comment type="caution">
    <text evidence="13">Lacks conserved residue(s) required for the propagation of feature annotation.</text>
</comment>
<keyword evidence="8 13" id="KW-0418">Kinase</keyword>
<dbReference type="PANTHER" id="PTHR43065:SF46">
    <property type="entry name" value="C4-DICARBOXYLATE TRANSPORT SENSOR PROTEIN DCTB"/>
    <property type="match status" value="1"/>
</dbReference>
<evidence type="ECO:0000256" key="5">
    <source>
        <dbReference type="ARBA" id="ARBA00022679"/>
    </source>
</evidence>
<protein>
    <recommendedName>
        <fullName evidence="13">C4-dicarboxylate transport sensor protein</fullName>
        <ecNumber evidence="13">2.7.13.3</ecNumber>
    </recommendedName>
</protein>
<evidence type="ECO:0000256" key="12">
    <source>
        <dbReference type="ARBA" id="ARBA00023136"/>
    </source>
</evidence>
<organism evidence="15 16">
    <name type="scientific">Rhizobium rhizophilum</name>
    <dbReference type="NCBI Taxonomy" id="1850373"/>
    <lineage>
        <taxon>Bacteria</taxon>
        <taxon>Pseudomonadati</taxon>
        <taxon>Pseudomonadota</taxon>
        <taxon>Alphaproteobacteria</taxon>
        <taxon>Hyphomicrobiales</taxon>
        <taxon>Rhizobiaceae</taxon>
        <taxon>Rhizobium/Agrobacterium group</taxon>
        <taxon>Rhizobium</taxon>
    </lineage>
</organism>
<keyword evidence="5 13" id="KW-0808">Transferase</keyword>
<dbReference type="Pfam" id="PF00512">
    <property type="entry name" value="HisKA"/>
    <property type="match status" value="1"/>
</dbReference>
<keyword evidence="7 13" id="KW-0547">Nucleotide-binding</keyword>
<evidence type="ECO:0000256" key="2">
    <source>
        <dbReference type="ARBA" id="ARBA00004651"/>
    </source>
</evidence>
<keyword evidence="3 13" id="KW-1003">Cell membrane</keyword>
<dbReference type="Pfam" id="PF02743">
    <property type="entry name" value="dCache_1"/>
    <property type="match status" value="1"/>
</dbReference>
<name>A0ABY2QXH2_9HYPH</name>
<dbReference type="SMART" id="SM00388">
    <property type="entry name" value="HisKA"/>
    <property type="match status" value="1"/>
</dbReference>